<name>A0A0R2KZL2_9LACO</name>
<dbReference type="AlphaFoldDB" id="A0A0R2KZL2"/>
<evidence type="ECO:0000313" key="2">
    <source>
        <dbReference type="EMBL" id="KRN94955.1"/>
    </source>
</evidence>
<protein>
    <submittedName>
        <fullName evidence="2">ROK family protein</fullName>
    </submittedName>
</protein>
<comment type="similarity">
    <text evidence="1">Belongs to the ROK (NagC/XylR) family.</text>
</comment>
<dbReference type="STRING" id="331679.IV81_GL000742"/>
<dbReference type="Gene3D" id="3.30.420.40">
    <property type="match status" value="2"/>
</dbReference>
<dbReference type="SUPFAM" id="SSF53067">
    <property type="entry name" value="Actin-like ATPase domain"/>
    <property type="match status" value="1"/>
</dbReference>
<dbReference type="InterPro" id="IPR000600">
    <property type="entry name" value="ROK"/>
</dbReference>
<sequence length="298" mass="31736">MTRKYLAFDVGGTTIKYSLIDSNLNLSRHAKVDTKHNVDNHILKTLKEVTKEVSEDVELAGIGVSTAGIVAEDGSIQFAGPTIPNYINTPLKSALIDQSGLPVSVVNDVDAALLGEAYAGNIHSEDIYCVALGTGIGGAHFNQGKLIGGAHGKGNSIGYTMFDPKTGTNYEQRASTLTLESQLQDYNISVIDAFEKAKANQAPYITIIKDWAMEVAKGLAEIIVLFDPEYMIIGGAVSAQGDYLISLLDDALAVLLPKDFNQTTLKIAEQGNNAQLIGAIVPLLDADNEGSISHESLN</sequence>
<dbReference type="Pfam" id="PF00480">
    <property type="entry name" value="ROK"/>
    <property type="match status" value="1"/>
</dbReference>
<dbReference type="Proteomes" id="UP000051859">
    <property type="component" value="Unassembled WGS sequence"/>
</dbReference>
<dbReference type="PANTHER" id="PTHR18964:SF165">
    <property type="entry name" value="BETA-GLUCOSIDE KINASE"/>
    <property type="match status" value="1"/>
</dbReference>
<proteinExistence type="inferred from homology"/>
<evidence type="ECO:0000256" key="1">
    <source>
        <dbReference type="ARBA" id="ARBA00006479"/>
    </source>
</evidence>
<evidence type="ECO:0000313" key="3">
    <source>
        <dbReference type="Proteomes" id="UP000051859"/>
    </source>
</evidence>
<comment type="caution">
    <text evidence="2">The sequence shown here is derived from an EMBL/GenBank/DDBJ whole genome shotgun (WGS) entry which is preliminary data.</text>
</comment>
<organism evidence="2 3">
    <name type="scientific">Pediococcus stilesii</name>
    <dbReference type="NCBI Taxonomy" id="331679"/>
    <lineage>
        <taxon>Bacteria</taxon>
        <taxon>Bacillati</taxon>
        <taxon>Bacillota</taxon>
        <taxon>Bacilli</taxon>
        <taxon>Lactobacillales</taxon>
        <taxon>Lactobacillaceae</taxon>
        <taxon>Pediococcus</taxon>
    </lineage>
</organism>
<accession>A0A0R2KZL2</accession>
<dbReference type="PATRIC" id="fig|331679.3.peg.749"/>
<keyword evidence="3" id="KW-1185">Reference proteome</keyword>
<dbReference type="EMBL" id="JQBX01000002">
    <property type="protein sequence ID" value="KRN94955.1"/>
    <property type="molecule type" value="Genomic_DNA"/>
</dbReference>
<gene>
    <name evidence="2" type="ORF">IV81_GL000742</name>
</gene>
<dbReference type="InterPro" id="IPR043129">
    <property type="entry name" value="ATPase_NBD"/>
</dbReference>
<reference evidence="2 3" key="1">
    <citation type="journal article" date="2015" name="Genome Announc.">
        <title>Expanding the biotechnology potential of lactobacilli through comparative genomics of 213 strains and associated genera.</title>
        <authorList>
            <person name="Sun Z."/>
            <person name="Harris H.M."/>
            <person name="McCann A."/>
            <person name="Guo C."/>
            <person name="Argimon S."/>
            <person name="Zhang W."/>
            <person name="Yang X."/>
            <person name="Jeffery I.B."/>
            <person name="Cooney J.C."/>
            <person name="Kagawa T.F."/>
            <person name="Liu W."/>
            <person name="Song Y."/>
            <person name="Salvetti E."/>
            <person name="Wrobel A."/>
            <person name="Rasinkangas P."/>
            <person name="Parkhill J."/>
            <person name="Rea M.C."/>
            <person name="O'Sullivan O."/>
            <person name="Ritari J."/>
            <person name="Douillard F.P."/>
            <person name="Paul Ross R."/>
            <person name="Yang R."/>
            <person name="Briner A.E."/>
            <person name="Felis G.E."/>
            <person name="de Vos W.M."/>
            <person name="Barrangou R."/>
            <person name="Klaenhammer T.R."/>
            <person name="Caufield P.W."/>
            <person name="Cui Y."/>
            <person name="Zhang H."/>
            <person name="O'Toole P.W."/>
        </authorList>
    </citation>
    <scope>NUCLEOTIDE SEQUENCE [LARGE SCALE GENOMIC DNA]</scope>
    <source>
        <strain evidence="2 3">DSM 18001</strain>
    </source>
</reference>
<dbReference type="PANTHER" id="PTHR18964">
    <property type="entry name" value="ROK (REPRESSOR, ORF, KINASE) FAMILY"/>
    <property type="match status" value="1"/>
</dbReference>
<dbReference type="RefSeq" id="WP_057801433.1">
    <property type="nucleotide sequence ID" value="NZ_JQBX01000002.1"/>
</dbReference>